<protein>
    <submittedName>
        <fullName evidence="1">Uncharacterized protein</fullName>
    </submittedName>
</protein>
<sequence>MTGIIKVDDIKDAGGNSIISSNGSGTFTYTFNAGSIAQAALAADIINGSKLADNAVDSEHYTDGSIDNAHIADDAIDSEHYAAGSIDTAHIAADQIVASLIADDAIDSEHYTD</sequence>
<organism evidence="1">
    <name type="scientific">marine metagenome</name>
    <dbReference type="NCBI Taxonomy" id="408172"/>
    <lineage>
        <taxon>unclassified sequences</taxon>
        <taxon>metagenomes</taxon>
        <taxon>ecological metagenomes</taxon>
    </lineage>
</organism>
<dbReference type="EMBL" id="UINC01230174">
    <property type="protein sequence ID" value="SVE62193.1"/>
    <property type="molecule type" value="Genomic_DNA"/>
</dbReference>
<feature type="non-terminal residue" evidence="1">
    <location>
        <position position="113"/>
    </location>
</feature>
<dbReference type="AlphaFoldDB" id="A0A383F0J9"/>
<reference evidence="1" key="1">
    <citation type="submission" date="2018-05" db="EMBL/GenBank/DDBJ databases">
        <authorList>
            <person name="Lanie J.A."/>
            <person name="Ng W.-L."/>
            <person name="Kazmierczak K.M."/>
            <person name="Andrzejewski T.M."/>
            <person name="Davidsen T.M."/>
            <person name="Wayne K.J."/>
            <person name="Tettelin H."/>
            <person name="Glass J.I."/>
            <person name="Rusch D."/>
            <person name="Podicherti R."/>
            <person name="Tsui H.-C.T."/>
            <person name="Winkler M.E."/>
        </authorList>
    </citation>
    <scope>NUCLEOTIDE SEQUENCE</scope>
</reference>
<proteinExistence type="predicted"/>
<accession>A0A383F0J9</accession>
<name>A0A383F0J9_9ZZZZ</name>
<gene>
    <name evidence="1" type="ORF">METZ01_LOCUS515047</name>
</gene>
<evidence type="ECO:0000313" key="1">
    <source>
        <dbReference type="EMBL" id="SVE62193.1"/>
    </source>
</evidence>